<dbReference type="InterPro" id="IPR010982">
    <property type="entry name" value="Lambda_DNA-bd_dom_sf"/>
</dbReference>
<sequence>MNERSSNKNSQPSKKVDTCLSIEQEIVKAIREQRNRLAITQNELSRRTGIDQGDISKLEHGTRNPSLKLLKRLAEGLELDLIVRFVPKEEKGNGDSQQEDEKS</sequence>
<dbReference type="CDD" id="cd00093">
    <property type="entry name" value="HTH_XRE"/>
    <property type="match status" value="1"/>
</dbReference>
<dbReference type="PROSITE" id="PS50943">
    <property type="entry name" value="HTH_CROC1"/>
    <property type="match status" value="1"/>
</dbReference>
<dbReference type="EMBL" id="MPJW01000287">
    <property type="protein sequence ID" value="OLU36159.1"/>
    <property type="molecule type" value="Genomic_DNA"/>
</dbReference>
<dbReference type="Proteomes" id="UP000186341">
    <property type="component" value="Unassembled WGS sequence"/>
</dbReference>
<name>A0A1U7NCI1_9FIRM</name>
<dbReference type="Pfam" id="PF01381">
    <property type="entry name" value="HTH_3"/>
    <property type="match status" value="1"/>
</dbReference>
<dbReference type="GO" id="GO:0003677">
    <property type="term" value="F:DNA binding"/>
    <property type="evidence" value="ECO:0007669"/>
    <property type="project" value="InterPro"/>
</dbReference>
<evidence type="ECO:0000313" key="3">
    <source>
        <dbReference type="Proteomes" id="UP000186341"/>
    </source>
</evidence>
<feature type="domain" description="HTH cro/C1-type" evidence="1">
    <location>
        <begin position="30"/>
        <end position="84"/>
    </location>
</feature>
<keyword evidence="3" id="KW-1185">Reference proteome</keyword>
<evidence type="ECO:0000313" key="2">
    <source>
        <dbReference type="EMBL" id="OLU36159.1"/>
    </source>
</evidence>
<organism evidence="2 3">
    <name type="scientific">Ileibacterium valens</name>
    <dbReference type="NCBI Taxonomy" id="1862668"/>
    <lineage>
        <taxon>Bacteria</taxon>
        <taxon>Bacillati</taxon>
        <taxon>Bacillota</taxon>
        <taxon>Erysipelotrichia</taxon>
        <taxon>Erysipelotrichales</taxon>
        <taxon>Erysipelotrichaceae</taxon>
        <taxon>Ileibacterium</taxon>
    </lineage>
</organism>
<dbReference type="RefSeq" id="WP_075821158.1">
    <property type="nucleotide sequence ID" value="NZ_CAPBNU010000008.1"/>
</dbReference>
<proteinExistence type="predicted"/>
<dbReference type="Gene3D" id="1.10.260.40">
    <property type="entry name" value="lambda repressor-like DNA-binding domains"/>
    <property type="match status" value="1"/>
</dbReference>
<protein>
    <recommendedName>
        <fullName evidence="1">HTH cro/C1-type domain-containing protein</fullName>
    </recommendedName>
</protein>
<gene>
    <name evidence="2" type="ORF">BO222_12960</name>
</gene>
<evidence type="ECO:0000259" key="1">
    <source>
        <dbReference type="PROSITE" id="PS50943"/>
    </source>
</evidence>
<dbReference type="AlphaFoldDB" id="A0A1U7NCI1"/>
<accession>A0A1U7NCI1</accession>
<reference evidence="2 3" key="1">
    <citation type="submission" date="2016-11" db="EMBL/GenBank/DDBJ databases">
        <title>Description of two novel members of the family Erysipelotrichaceae: Ileibacterium lipovorans gen. nov., sp. nov. and Dubosiella newyorkensis, gen. nov., sp. nov.</title>
        <authorList>
            <person name="Cox L.M."/>
            <person name="Sohn J."/>
            <person name="Tyrrell K.L."/>
            <person name="Citron D.M."/>
            <person name="Lawson P.A."/>
            <person name="Patel N.B."/>
            <person name="Iizumi T."/>
            <person name="Perez-Perez G.I."/>
            <person name="Goldstein E.J."/>
            <person name="Blaser M.J."/>
        </authorList>
    </citation>
    <scope>NUCLEOTIDE SEQUENCE [LARGE SCALE GENOMIC DNA]</scope>
    <source>
        <strain evidence="2 3">NYU-BL-A3</strain>
    </source>
</reference>
<dbReference type="SUPFAM" id="SSF47413">
    <property type="entry name" value="lambda repressor-like DNA-binding domains"/>
    <property type="match status" value="1"/>
</dbReference>
<dbReference type="OrthoDB" id="428540at2"/>
<dbReference type="GeneID" id="82204021"/>
<dbReference type="InterPro" id="IPR001387">
    <property type="entry name" value="Cro/C1-type_HTH"/>
</dbReference>
<dbReference type="SMART" id="SM00530">
    <property type="entry name" value="HTH_XRE"/>
    <property type="match status" value="1"/>
</dbReference>
<comment type="caution">
    <text evidence="2">The sequence shown here is derived from an EMBL/GenBank/DDBJ whole genome shotgun (WGS) entry which is preliminary data.</text>
</comment>